<feature type="transmembrane region" description="Helical" evidence="6">
    <location>
        <begin position="124"/>
        <end position="145"/>
    </location>
</feature>
<proteinExistence type="predicted"/>
<evidence type="ECO:0000256" key="2">
    <source>
        <dbReference type="ARBA" id="ARBA00022475"/>
    </source>
</evidence>
<gene>
    <name evidence="7" type="ORF">IAB75_08620</name>
</gene>
<reference evidence="7" key="2">
    <citation type="journal article" date="2021" name="PeerJ">
        <title>Extensive microbial diversity within the chicken gut microbiome revealed by metagenomics and culture.</title>
        <authorList>
            <person name="Gilroy R."/>
            <person name="Ravi A."/>
            <person name="Getino M."/>
            <person name="Pursley I."/>
            <person name="Horton D.L."/>
            <person name="Alikhan N.F."/>
            <person name="Baker D."/>
            <person name="Gharbi K."/>
            <person name="Hall N."/>
            <person name="Watson M."/>
            <person name="Adriaenssens E.M."/>
            <person name="Foster-Nyarko E."/>
            <person name="Jarju S."/>
            <person name="Secka A."/>
            <person name="Antonio M."/>
            <person name="Oren A."/>
            <person name="Chaudhuri R.R."/>
            <person name="La Ragione R."/>
            <person name="Hildebrand F."/>
            <person name="Pallen M.J."/>
        </authorList>
    </citation>
    <scope>NUCLEOTIDE SEQUENCE</scope>
    <source>
        <strain evidence="7">G3-8215</strain>
    </source>
</reference>
<keyword evidence="5 6" id="KW-0472">Membrane</keyword>
<protein>
    <submittedName>
        <fullName evidence="7">Multidrug transporter</fullName>
    </submittedName>
</protein>
<keyword evidence="2" id="KW-1003">Cell membrane</keyword>
<evidence type="ECO:0000256" key="3">
    <source>
        <dbReference type="ARBA" id="ARBA00022692"/>
    </source>
</evidence>
<evidence type="ECO:0000313" key="8">
    <source>
        <dbReference type="Proteomes" id="UP000725002"/>
    </source>
</evidence>
<dbReference type="AlphaFoldDB" id="A0A940DTI2"/>
<feature type="transmembrane region" description="Helical" evidence="6">
    <location>
        <begin position="12"/>
        <end position="29"/>
    </location>
</feature>
<evidence type="ECO:0000256" key="6">
    <source>
        <dbReference type="SAM" id="Phobius"/>
    </source>
</evidence>
<feature type="transmembrane region" description="Helical" evidence="6">
    <location>
        <begin position="184"/>
        <end position="205"/>
    </location>
</feature>
<dbReference type="PANTHER" id="PTHR30250:SF26">
    <property type="entry name" value="PSMA PROTEIN"/>
    <property type="match status" value="1"/>
</dbReference>
<keyword evidence="4 6" id="KW-1133">Transmembrane helix</keyword>
<evidence type="ECO:0000256" key="1">
    <source>
        <dbReference type="ARBA" id="ARBA00004651"/>
    </source>
</evidence>
<dbReference type="InterPro" id="IPR050833">
    <property type="entry name" value="Poly_Biosynth_Transport"/>
</dbReference>
<dbReference type="PANTHER" id="PTHR30250">
    <property type="entry name" value="PST FAMILY PREDICTED COLANIC ACID TRANSPORTER"/>
    <property type="match status" value="1"/>
</dbReference>
<keyword evidence="3 6" id="KW-0812">Transmembrane</keyword>
<accession>A0A940DTI2</accession>
<comment type="caution">
    <text evidence="7">The sequence shown here is derived from an EMBL/GenBank/DDBJ whole genome shotgun (WGS) entry which is preliminary data.</text>
</comment>
<feature type="transmembrane region" description="Helical" evidence="6">
    <location>
        <begin position="403"/>
        <end position="422"/>
    </location>
</feature>
<dbReference type="EMBL" id="JADILV010000058">
    <property type="protein sequence ID" value="MBO8484159.1"/>
    <property type="molecule type" value="Genomic_DNA"/>
</dbReference>
<dbReference type="Pfam" id="PF01943">
    <property type="entry name" value="Polysacc_synt"/>
    <property type="match status" value="1"/>
</dbReference>
<feature type="transmembrane region" description="Helical" evidence="6">
    <location>
        <begin position="311"/>
        <end position="335"/>
    </location>
</feature>
<feature type="transmembrane region" description="Helical" evidence="6">
    <location>
        <begin position="467"/>
        <end position="491"/>
    </location>
</feature>
<feature type="transmembrane region" description="Helical" evidence="6">
    <location>
        <begin position="434"/>
        <end position="455"/>
    </location>
</feature>
<feature type="transmembrane region" description="Helical" evidence="6">
    <location>
        <begin position="157"/>
        <end position="178"/>
    </location>
</feature>
<dbReference type="Proteomes" id="UP000725002">
    <property type="component" value="Unassembled WGS sequence"/>
</dbReference>
<feature type="transmembrane region" description="Helical" evidence="6">
    <location>
        <begin position="370"/>
        <end position="391"/>
    </location>
</feature>
<reference evidence="7" key="1">
    <citation type="submission" date="2020-10" db="EMBL/GenBank/DDBJ databases">
        <authorList>
            <person name="Gilroy R."/>
        </authorList>
    </citation>
    <scope>NUCLEOTIDE SEQUENCE</scope>
    <source>
        <strain evidence="7">G3-8215</strain>
    </source>
</reference>
<comment type="subcellular location">
    <subcellularLocation>
        <location evidence="1">Cell membrane</location>
        <topology evidence="1">Multi-pass membrane protein</topology>
    </subcellularLocation>
</comment>
<feature type="transmembrane region" description="Helical" evidence="6">
    <location>
        <begin position="84"/>
        <end position="112"/>
    </location>
</feature>
<evidence type="ECO:0000256" key="4">
    <source>
        <dbReference type="ARBA" id="ARBA00022989"/>
    </source>
</evidence>
<evidence type="ECO:0000313" key="7">
    <source>
        <dbReference type="EMBL" id="MBO8484159.1"/>
    </source>
</evidence>
<organism evidence="7 8">
    <name type="scientific">Candidatus Cryptobacteroides avicola</name>
    <dbReference type="NCBI Taxonomy" id="2840757"/>
    <lineage>
        <taxon>Bacteria</taxon>
        <taxon>Pseudomonadati</taxon>
        <taxon>Bacteroidota</taxon>
        <taxon>Bacteroidia</taxon>
        <taxon>Bacteroidales</taxon>
        <taxon>Candidatus Cryptobacteroides</taxon>
    </lineage>
</organism>
<name>A0A940DTI2_9BACT</name>
<feature type="transmembrane region" description="Helical" evidence="6">
    <location>
        <begin position="41"/>
        <end position="63"/>
    </location>
</feature>
<dbReference type="InterPro" id="IPR002797">
    <property type="entry name" value="Polysacc_synth"/>
</dbReference>
<feature type="transmembrane region" description="Helical" evidence="6">
    <location>
        <begin position="341"/>
        <end position="358"/>
    </location>
</feature>
<sequence length="507" mass="57098">MTDNRRIAKNTAFLYVRMLLVMGTTLYTSRVVLRVLGEVDYGLYNVVGGLVTMFTFLNGSLGTATSRYITFELGKKNSDGVNRVFNVALVIHVMLALLIIALAETVGLWFFYEKMTIPVNRMDAAFWVYQISIVTCFFSLTQVPYNAMIIAHEDMRVYAWVGIAEAAFKLAVAFVIMASPFDVLVYYALLLCAVQVIIMLFYRFYCNRHFKESRIRLYRDKALYKEMFSFGGADLIGNLSVLAQGQGLNLLLNMFFGPAVNAARGIAYQVQGAVTQFGNNFMTAVKPQIIKSYAEGDVEGMMRLVKDSSCFSFYLMWLICLPIFLETDYILRLWLGDYPDHSVSFLRLVLVLCLIQTLKTPRSTVFHATGHIKFVNMTVGTVLCLALPLAYLGLKLGFSPESVFVTANATMILSELVSVFVLKKYVSYSIHRYLLSVYGRCLLVACLSMLVPMLVYDKWMDATFGRLVVTCLVSSASIGVVVLTVGLRSGIKDRLYCELRRRLNIAR</sequence>
<dbReference type="GO" id="GO:0005886">
    <property type="term" value="C:plasma membrane"/>
    <property type="evidence" value="ECO:0007669"/>
    <property type="project" value="UniProtKB-SubCell"/>
</dbReference>
<evidence type="ECO:0000256" key="5">
    <source>
        <dbReference type="ARBA" id="ARBA00023136"/>
    </source>
</evidence>